<protein>
    <submittedName>
        <fullName evidence="2">Uncharacterized protein</fullName>
    </submittedName>
</protein>
<dbReference type="GO" id="GO:0015074">
    <property type="term" value="P:DNA integration"/>
    <property type="evidence" value="ECO:0007669"/>
    <property type="project" value="InterPro"/>
</dbReference>
<evidence type="ECO:0000313" key="4">
    <source>
        <dbReference type="EMBL" id="EOR10786.1"/>
    </source>
</evidence>
<dbReference type="Proteomes" id="UP000016201">
    <property type="component" value="Unassembled WGS sequence"/>
</dbReference>
<dbReference type="OrthoDB" id="8768428at2"/>
<proteinExistence type="predicted"/>
<keyword evidence="6" id="KW-1185">Reference proteome</keyword>
<dbReference type="InterPro" id="IPR013762">
    <property type="entry name" value="Integrase-like_cat_sf"/>
</dbReference>
<organism evidence="2 6">
    <name type="scientific">Acinetobacter tandoii DSM 14970 = CIP 107469</name>
    <dbReference type="NCBI Taxonomy" id="1120927"/>
    <lineage>
        <taxon>Bacteria</taxon>
        <taxon>Pseudomonadati</taxon>
        <taxon>Pseudomonadota</taxon>
        <taxon>Gammaproteobacteria</taxon>
        <taxon>Moraxellales</taxon>
        <taxon>Moraxellaceae</taxon>
        <taxon>Acinetobacter</taxon>
    </lineage>
</organism>
<evidence type="ECO:0000313" key="3">
    <source>
        <dbReference type="EMBL" id="EOR09923.1"/>
    </source>
</evidence>
<dbReference type="GO" id="GO:0006310">
    <property type="term" value="P:DNA recombination"/>
    <property type="evidence" value="ECO:0007669"/>
    <property type="project" value="UniProtKB-KW"/>
</dbReference>
<name>R9B5H0_9GAMM</name>
<evidence type="ECO:0000313" key="6">
    <source>
        <dbReference type="Proteomes" id="UP000016201"/>
    </source>
</evidence>
<dbReference type="EMBL" id="AQFM01000005">
    <property type="protein sequence ID" value="EOR11253.1"/>
    <property type="molecule type" value="Genomic_DNA"/>
</dbReference>
<dbReference type="EMBL" id="AQFM01000031">
    <property type="protein sequence ID" value="EOR09525.1"/>
    <property type="molecule type" value="Genomic_DNA"/>
</dbReference>
<evidence type="ECO:0000256" key="1">
    <source>
        <dbReference type="ARBA" id="ARBA00023172"/>
    </source>
</evidence>
<dbReference type="PATRIC" id="fig|1120927.3.peg.29"/>
<dbReference type="EMBL" id="AQFM01000023">
    <property type="protein sequence ID" value="EOR10786.1"/>
    <property type="molecule type" value="Genomic_DNA"/>
</dbReference>
<gene>
    <name evidence="5" type="ORF">I593_00033</name>
    <name evidence="4" type="ORF">I593_00577</name>
    <name evidence="3" type="ORF">I593_00850</name>
    <name evidence="2" type="ORF">I593_00992</name>
</gene>
<sequence>MFLKSINIISDIITPAMPNYTLDNWLPLDNTPITCDKEGNVISVFSDDIWDFTPYCIKPMKFNFGSNQTKGYIIDKDNIQLFKIIVAYWLWGASPKVSAITIVNRCTILKPLFYVCSKHNILISELRNHEEIYEEIAAQYKGKRRAIGLQELVSLSKDIGFTILDEDSLRKFSKYLVVNDSNQTPYIPPRIWAYQLERLENCIDDFLSISDGVVSVFNCFVDNHNKTRNFINEKFNKYNVTGMLQKWTDFDSNTAKAPNLSKYLSMVSFVSIAYIVNFSLMRISEAYLLRYGCFSKTIIDGQEICLIHGITSKTEKGEASWVVSPSVEKAVRALEIICELRFSCAKELFGILQDINDYKPYLHSPVFEPWGSGRGKNERLEQIRSTIGYANQIGTFDKIFEQEEFQITQADFNIACKMTPNLDIEIYQVGKVWHFAWHQLRRTGAVNMLASGLITEQSLQYQLKHANTIMSLYYANNYYKLKFKLDDAVGQIYLEEWHQNNVRKNMELDSPKFISPHGHKRKAQIISAISEKDHTQLLRMSEQGNLNYRETFLGGCTKTGAPCPYGGISNIVQCMGGSNSLACDAVLLDKKKVNTMLKLEQSYLEKIKKLEKESISTVFQTEQLASIRKAIYVIQSNE</sequence>
<evidence type="ECO:0000313" key="5">
    <source>
        <dbReference type="EMBL" id="EOR11253.1"/>
    </source>
</evidence>
<keyword evidence="1" id="KW-0233">DNA recombination</keyword>
<dbReference type="GO" id="GO:0003677">
    <property type="term" value="F:DNA binding"/>
    <property type="evidence" value="ECO:0007669"/>
    <property type="project" value="InterPro"/>
</dbReference>
<dbReference type="SUPFAM" id="SSF56349">
    <property type="entry name" value="DNA breaking-rejoining enzymes"/>
    <property type="match status" value="1"/>
</dbReference>
<evidence type="ECO:0000313" key="2">
    <source>
        <dbReference type="EMBL" id="EOR09525.1"/>
    </source>
</evidence>
<dbReference type="AlphaFoldDB" id="R9B5H0"/>
<dbReference type="InterPro" id="IPR011010">
    <property type="entry name" value="DNA_brk_join_enz"/>
</dbReference>
<accession>R9B5H0</accession>
<dbReference type="eggNOG" id="COG0582">
    <property type="taxonomic scope" value="Bacteria"/>
</dbReference>
<comment type="caution">
    <text evidence="2">The sequence shown here is derived from an EMBL/GenBank/DDBJ whole genome shotgun (WGS) entry which is preliminary data.</text>
</comment>
<reference evidence="2 6" key="1">
    <citation type="submission" date="2013-03" db="EMBL/GenBank/DDBJ databases">
        <title>The Genome Sequence of Acinetobacter tandoii CIP 107469.</title>
        <authorList>
            <consortium name="The Broad Institute Genome Sequencing Platform"/>
            <consortium name="The Broad Institute Genome Sequencing Center for Infectious Disease"/>
            <person name="Cerqueira G."/>
            <person name="Feldgarden M."/>
            <person name="Courvalin P."/>
            <person name="Perichon B."/>
            <person name="Grillot-Courvalin C."/>
            <person name="Clermont D."/>
            <person name="Rocha E."/>
            <person name="Yoon E.-J."/>
            <person name="Nemec A."/>
            <person name="Walker B."/>
            <person name="Young S.K."/>
            <person name="Zeng Q."/>
            <person name="Gargeya S."/>
            <person name="Fitzgerald M."/>
            <person name="Haas B."/>
            <person name="Abouelleil A."/>
            <person name="Alvarado L."/>
            <person name="Arachchi H.M."/>
            <person name="Berlin A.M."/>
            <person name="Chapman S.B."/>
            <person name="Dewar J."/>
            <person name="Goldberg J."/>
            <person name="Griggs A."/>
            <person name="Gujja S."/>
            <person name="Hansen M."/>
            <person name="Howarth C."/>
            <person name="Imamovic A."/>
            <person name="Larimer J."/>
            <person name="McCowan C."/>
            <person name="Murphy C."/>
            <person name="Neiman D."/>
            <person name="Pearson M."/>
            <person name="Priest M."/>
            <person name="Roberts A."/>
            <person name="Saif S."/>
            <person name="Shea T."/>
            <person name="Sisk P."/>
            <person name="Sykes S."/>
            <person name="Wortman J."/>
            <person name="Nusbaum C."/>
            <person name="Birren B."/>
        </authorList>
    </citation>
    <scope>NUCLEOTIDE SEQUENCE [LARGE SCALE GENOMIC DNA]</scope>
    <source>
        <strain evidence="2 6">CIP 107469</strain>
    </source>
</reference>
<dbReference type="EMBL" id="AQFM01000027">
    <property type="protein sequence ID" value="EOR09923.1"/>
    <property type="molecule type" value="Genomic_DNA"/>
</dbReference>
<dbReference type="Gene3D" id="1.10.443.10">
    <property type="entry name" value="Intergrase catalytic core"/>
    <property type="match status" value="1"/>
</dbReference>